<evidence type="ECO:0000313" key="3">
    <source>
        <dbReference type="EMBL" id="KAI5353565.1"/>
    </source>
</evidence>
<feature type="transmembrane region" description="Helical" evidence="1">
    <location>
        <begin position="42"/>
        <end position="63"/>
    </location>
</feature>
<keyword evidence="1" id="KW-0812">Transmembrane</keyword>
<gene>
    <name evidence="3" type="ORF">L3X38_006459</name>
</gene>
<feature type="signal peptide" evidence="2">
    <location>
        <begin position="1"/>
        <end position="18"/>
    </location>
</feature>
<feature type="chain" id="PRO_5042085462" evidence="2">
    <location>
        <begin position="19"/>
        <end position="145"/>
    </location>
</feature>
<proteinExistence type="predicted"/>
<evidence type="ECO:0000256" key="1">
    <source>
        <dbReference type="SAM" id="Phobius"/>
    </source>
</evidence>
<keyword evidence="1" id="KW-0472">Membrane</keyword>
<evidence type="ECO:0000313" key="4">
    <source>
        <dbReference type="Proteomes" id="UP001054821"/>
    </source>
</evidence>
<feature type="transmembrane region" description="Helical" evidence="1">
    <location>
        <begin position="84"/>
        <end position="103"/>
    </location>
</feature>
<evidence type="ECO:0000256" key="2">
    <source>
        <dbReference type="SAM" id="SignalP"/>
    </source>
</evidence>
<dbReference type="Proteomes" id="UP001054821">
    <property type="component" value="Chromosome 1"/>
</dbReference>
<keyword evidence="4" id="KW-1185">Reference proteome</keyword>
<keyword evidence="1" id="KW-1133">Transmembrane helix</keyword>
<feature type="transmembrane region" description="Helical" evidence="1">
    <location>
        <begin position="123"/>
        <end position="141"/>
    </location>
</feature>
<accession>A0AAD4ZSU6</accession>
<comment type="caution">
    <text evidence="3">The sequence shown here is derived from an EMBL/GenBank/DDBJ whole genome shotgun (WGS) entry which is preliminary data.</text>
</comment>
<name>A0AAD4ZSU6_PRUDU</name>
<dbReference type="EMBL" id="JAJFAZ020000001">
    <property type="protein sequence ID" value="KAI5353565.1"/>
    <property type="molecule type" value="Genomic_DNA"/>
</dbReference>
<dbReference type="AlphaFoldDB" id="A0AAD4ZSU6"/>
<reference evidence="3 4" key="1">
    <citation type="journal article" date="2022" name="G3 (Bethesda)">
        <title>Whole-genome sequence and methylome profiling of the almond [Prunus dulcis (Mill.) D.A. Webb] cultivar 'Nonpareil'.</title>
        <authorList>
            <person name="D'Amico-Willman K.M."/>
            <person name="Ouma W.Z."/>
            <person name="Meulia T."/>
            <person name="Sideli G.M."/>
            <person name="Gradziel T.M."/>
            <person name="Fresnedo-Ramirez J."/>
        </authorList>
    </citation>
    <scope>NUCLEOTIDE SEQUENCE [LARGE SCALE GENOMIC DNA]</scope>
    <source>
        <strain evidence="3">Clone GOH B32 T37-40</strain>
    </source>
</reference>
<sequence>MLLLLLFGTSIVAPACYGASIVVHALAGVFLLWSMLPPLMLPLLASLSVDVVIVVVVVMALPFTFASTLPTAVFCLIYCRAHRVSVFCLTYCCAYRVSVLFLIYCRTHRVSVFCLTYYCAHRVSVFCYVPYFLGFALVFPLRTLL</sequence>
<keyword evidence="2" id="KW-0732">Signal</keyword>
<protein>
    <submittedName>
        <fullName evidence="3">Uncharacterized protein</fullName>
    </submittedName>
</protein>
<organism evidence="3 4">
    <name type="scientific">Prunus dulcis</name>
    <name type="common">Almond</name>
    <name type="synonym">Amygdalus dulcis</name>
    <dbReference type="NCBI Taxonomy" id="3755"/>
    <lineage>
        <taxon>Eukaryota</taxon>
        <taxon>Viridiplantae</taxon>
        <taxon>Streptophyta</taxon>
        <taxon>Embryophyta</taxon>
        <taxon>Tracheophyta</taxon>
        <taxon>Spermatophyta</taxon>
        <taxon>Magnoliopsida</taxon>
        <taxon>eudicotyledons</taxon>
        <taxon>Gunneridae</taxon>
        <taxon>Pentapetalae</taxon>
        <taxon>rosids</taxon>
        <taxon>fabids</taxon>
        <taxon>Rosales</taxon>
        <taxon>Rosaceae</taxon>
        <taxon>Amygdaloideae</taxon>
        <taxon>Amygdaleae</taxon>
        <taxon>Prunus</taxon>
    </lineage>
</organism>